<evidence type="ECO:0000256" key="2">
    <source>
        <dbReference type="ARBA" id="ARBA00022692"/>
    </source>
</evidence>
<dbReference type="SUPFAM" id="SSF103481">
    <property type="entry name" value="Multidrug resistance efflux transporter EmrE"/>
    <property type="match status" value="2"/>
</dbReference>
<feature type="transmembrane region" description="Helical" evidence="5">
    <location>
        <begin position="28"/>
        <end position="49"/>
    </location>
</feature>
<name>A0A1D2V953_9ASCO</name>
<dbReference type="PANTHER" id="PTHR23051">
    <property type="entry name" value="SOLUTE CARRIER FAMILY 35, MEMBER F5"/>
    <property type="match status" value="1"/>
</dbReference>
<gene>
    <name evidence="6" type="ORF">ASCRUDRAFT_129219</name>
</gene>
<evidence type="ECO:0000256" key="5">
    <source>
        <dbReference type="SAM" id="Phobius"/>
    </source>
</evidence>
<dbReference type="Proteomes" id="UP000095038">
    <property type="component" value="Unassembled WGS sequence"/>
</dbReference>
<dbReference type="FunCoup" id="A0A1D2V953">
    <property type="interactions" value="429"/>
</dbReference>
<keyword evidence="7" id="KW-1185">Reference proteome</keyword>
<keyword evidence="3 5" id="KW-1133">Transmembrane helix</keyword>
<reference evidence="7" key="1">
    <citation type="submission" date="2016-05" db="EMBL/GenBank/DDBJ databases">
        <title>Comparative genomics of biotechnologically important yeasts.</title>
        <authorList>
            <consortium name="DOE Joint Genome Institute"/>
            <person name="Riley R."/>
            <person name="Haridas S."/>
            <person name="Wolfe K.H."/>
            <person name="Lopes M.R."/>
            <person name="Hittinger C.T."/>
            <person name="Goker M."/>
            <person name="Salamov A."/>
            <person name="Wisecaver J."/>
            <person name="Long T.M."/>
            <person name="Aerts A.L."/>
            <person name="Barry K."/>
            <person name="Choi C."/>
            <person name="Clum A."/>
            <person name="Coughlan A.Y."/>
            <person name="Deshpande S."/>
            <person name="Douglass A.P."/>
            <person name="Hanson S.J."/>
            <person name="Klenk H.-P."/>
            <person name="Labutti K."/>
            <person name="Lapidus A."/>
            <person name="Lindquist E."/>
            <person name="Lipzen A."/>
            <person name="Meier-Kolthoff J.P."/>
            <person name="Ohm R.A."/>
            <person name="Otillar R.P."/>
            <person name="Pangilinan J."/>
            <person name="Peng Y."/>
            <person name="Rokas A."/>
            <person name="Rosa C.A."/>
            <person name="Scheuner C."/>
            <person name="Sibirny A.A."/>
            <person name="Slot J.C."/>
            <person name="Stielow J.B."/>
            <person name="Sun H."/>
            <person name="Kurtzman C.P."/>
            <person name="Blackwell M."/>
            <person name="Grigoriev I.V."/>
            <person name="Jeffries T.W."/>
        </authorList>
    </citation>
    <scope>NUCLEOTIDE SEQUENCE [LARGE SCALE GENOMIC DNA]</scope>
    <source>
        <strain evidence="7">DSM 1968</strain>
    </source>
</reference>
<protein>
    <submittedName>
        <fullName evidence="6">Uncharacterized protein</fullName>
    </submittedName>
</protein>
<feature type="transmembrane region" description="Helical" evidence="5">
    <location>
        <begin position="267"/>
        <end position="286"/>
    </location>
</feature>
<dbReference type="AlphaFoldDB" id="A0A1D2V953"/>
<dbReference type="OrthoDB" id="1436450at2759"/>
<keyword evidence="4 5" id="KW-0472">Membrane</keyword>
<sequence>MNSFRLPDNGASTSAKVRLVLTRLSSSWYLGLYLLSLVIILWVASSFLVNKIFADDLYRKPFLITYINTGVFIFYLLPILFNRNGDRSISSVINKKKQLPLNETLKLSMNFCILWFLANLTMNASLSYTSVASQTILTSTSSFFTLLMGYVSRLETVNSTKVLALILSFTCIIIVTKVDSETEEDDISIKNNVSYKSVFGDFLALISTFIYSIYTILLKKKVKVESKLNMKLFLGFVGFFNLILLWPSILILNYFNLEKFEMPSNLFIWKILIVNCFISFIADFCWAKAILLTSPLTVTVGLTLTIPLAVIGDVIFNDKKISFIYGLCAVLICVAFIIINQSESDEEQIIESGEETEQLI</sequence>
<evidence type="ECO:0000256" key="1">
    <source>
        <dbReference type="ARBA" id="ARBA00004141"/>
    </source>
</evidence>
<feature type="transmembrane region" description="Helical" evidence="5">
    <location>
        <begin position="230"/>
        <end position="255"/>
    </location>
</feature>
<dbReference type="GeneID" id="30962640"/>
<dbReference type="EMBL" id="KV454495">
    <property type="protein sequence ID" value="ODV58047.1"/>
    <property type="molecule type" value="Genomic_DNA"/>
</dbReference>
<evidence type="ECO:0000256" key="4">
    <source>
        <dbReference type="ARBA" id="ARBA00023136"/>
    </source>
</evidence>
<dbReference type="PANTHER" id="PTHR23051:SF0">
    <property type="entry name" value="SOLUTE CARRIER FAMILY 35 MEMBER F5"/>
    <property type="match status" value="1"/>
</dbReference>
<dbReference type="InParanoid" id="A0A1D2V953"/>
<keyword evidence="2 5" id="KW-0812">Transmembrane</keyword>
<feature type="transmembrane region" description="Helical" evidence="5">
    <location>
        <begin position="61"/>
        <end position="81"/>
    </location>
</feature>
<evidence type="ECO:0000256" key="3">
    <source>
        <dbReference type="ARBA" id="ARBA00022989"/>
    </source>
</evidence>
<feature type="transmembrane region" description="Helical" evidence="5">
    <location>
        <begin position="131"/>
        <end position="150"/>
    </location>
</feature>
<dbReference type="GO" id="GO:0000329">
    <property type="term" value="C:fungal-type vacuole membrane"/>
    <property type="evidence" value="ECO:0007669"/>
    <property type="project" value="TreeGrafter"/>
</dbReference>
<proteinExistence type="predicted"/>
<feature type="transmembrane region" description="Helical" evidence="5">
    <location>
        <begin position="198"/>
        <end position="218"/>
    </location>
</feature>
<dbReference type="STRING" id="1344418.A0A1D2V953"/>
<dbReference type="RefSeq" id="XP_020044354.1">
    <property type="nucleotide sequence ID" value="XM_020189004.1"/>
</dbReference>
<organism evidence="6 7">
    <name type="scientific">Ascoidea rubescens DSM 1968</name>
    <dbReference type="NCBI Taxonomy" id="1344418"/>
    <lineage>
        <taxon>Eukaryota</taxon>
        <taxon>Fungi</taxon>
        <taxon>Dikarya</taxon>
        <taxon>Ascomycota</taxon>
        <taxon>Saccharomycotina</taxon>
        <taxon>Saccharomycetes</taxon>
        <taxon>Ascoideaceae</taxon>
        <taxon>Ascoidea</taxon>
    </lineage>
</organism>
<evidence type="ECO:0000313" key="6">
    <source>
        <dbReference type="EMBL" id="ODV58047.1"/>
    </source>
</evidence>
<feature type="transmembrane region" description="Helical" evidence="5">
    <location>
        <begin position="162"/>
        <end position="178"/>
    </location>
</feature>
<feature type="transmembrane region" description="Helical" evidence="5">
    <location>
        <begin position="322"/>
        <end position="339"/>
    </location>
</feature>
<evidence type="ECO:0000313" key="7">
    <source>
        <dbReference type="Proteomes" id="UP000095038"/>
    </source>
</evidence>
<feature type="transmembrane region" description="Helical" evidence="5">
    <location>
        <begin position="298"/>
        <end position="316"/>
    </location>
</feature>
<accession>A0A1D2V953</accession>
<dbReference type="InterPro" id="IPR037185">
    <property type="entry name" value="EmrE-like"/>
</dbReference>
<comment type="subcellular location">
    <subcellularLocation>
        <location evidence="1">Membrane</location>
        <topology evidence="1">Multi-pass membrane protein</topology>
    </subcellularLocation>
</comment>